<dbReference type="InterPro" id="IPR001242">
    <property type="entry name" value="Condensation_dom"/>
</dbReference>
<dbReference type="PANTHER" id="PTHR45527:SF11">
    <property type="entry name" value="NONRIBOSOMAL PEPTIDE SYNTHETASE 5"/>
    <property type="match status" value="1"/>
</dbReference>
<evidence type="ECO:0000256" key="2">
    <source>
        <dbReference type="ARBA" id="ARBA00022553"/>
    </source>
</evidence>
<dbReference type="Gene3D" id="3.30.559.10">
    <property type="entry name" value="Chloramphenicol acetyltransferase-like domain"/>
    <property type="match status" value="1"/>
</dbReference>
<evidence type="ECO:0000259" key="5">
    <source>
        <dbReference type="PROSITE" id="PS50075"/>
    </source>
</evidence>
<dbReference type="Pfam" id="PF00550">
    <property type="entry name" value="PP-binding"/>
    <property type="match status" value="1"/>
</dbReference>
<dbReference type="InterPro" id="IPR023213">
    <property type="entry name" value="CAT-like_dom_sf"/>
</dbReference>
<accession>C8VEL9</accession>
<dbReference type="KEGG" id="ani:ANIA_08504"/>
<dbReference type="PROSITE" id="PS50075">
    <property type="entry name" value="CARRIER"/>
    <property type="match status" value="1"/>
</dbReference>
<reference evidence="7" key="2">
    <citation type="journal article" date="2009" name="Fungal Genet. Biol.">
        <title>The 2008 update of the Aspergillus nidulans genome annotation: a community effort.</title>
        <authorList>
            <person name="Wortman J.R."/>
            <person name="Gilsenan J.M."/>
            <person name="Joardar V."/>
            <person name="Deegan J."/>
            <person name="Clutterbuck J."/>
            <person name="Andersen M.R."/>
            <person name="Archer D."/>
            <person name="Bencina M."/>
            <person name="Braus G."/>
            <person name="Coutinho P."/>
            <person name="von Dohren H."/>
            <person name="Doonan J."/>
            <person name="Driessen A.J."/>
            <person name="Durek P."/>
            <person name="Espeso E."/>
            <person name="Fekete E."/>
            <person name="Flipphi M."/>
            <person name="Estrada C.G."/>
            <person name="Geysens S."/>
            <person name="Goldman G."/>
            <person name="de Groot P.W."/>
            <person name="Hansen K."/>
            <person name="Harris S.D."/>
            <person name="Heinekamp T."/>
            <person name="Helmstaedt K."/>
            <person name="Henrissat B."/>
            <person name="Hofmann G."/>
            <person name="Homan T."/>
            <person name="Horio T."/>
            <person name="Horiuchi H."/>
            <person name="James S."/>
            <person name="Jones M."/>
            <person name="Karaffa L."/>
            <person name="Karanyi Z."/>
            <person name="Kato M."/>
            <person name="Keller N."/>
            <person name="Kelly D.E."/>
            <person name="Kiel J.A."/>
            <person name="Kim J.M."/>
            <person name="van der Klei I.J."/>
            <person name="Klis F.M."/>
            <person name="Kovalchuk A."/>
            <person name="Krasevec N."/>
            <person name="Kubicek C.P."/>
            <person name="Liu B."/>
            <person name="Maccabe A."/>
            <person name="Meyer V."/>
            <person name="Mirabito P."/>
            <person name="Miskei M."/>
            <person name="Mos M."/>
            <person name="Mullins J."/>
            <person name="Nelson D.R."/>
            <person name="Nielsen J."/>
            <person name="Oakley B.R."/>
            <person name="Osmani S.A."/>
            <person name="Pakula T."/>
            <person name="Paszewski A."/>
            <person name="Paulsen I."/>
            <person name="Pilsyk S."/>
            <person name="Pocsi I."/>
            <person name="Punt P.J."/>
            <person name="Ram A.F."/>
            <person name="Ren Q."/>
            <person name="Robellet X."/>
            <person name="Robson G."/>
            <person name="Seiboth B."/>
            <person name="van Solingen P."/>
            <person name="Specht T."/>
            <person name="Sun J."/>
            <person name="Taheri-Talesh N."/>
            <person name="Takeshita N."/>
            <person name="Ussery D."/>
            <person name="vanKuyk P.A."/>
            <person name="Visser H."/>
            <person name="van de Vondervoort P.J."/>
            <person name="de Vries R.P."/>
            <person name="Walton J."/>
            <person name="Xiang X."/>
            <person name="Xiong Y."/>
            <person name="Zeng A.P."/>
            <person name="Brandt B.W."/>
            <person name="Cornell M.J."/>
            <person name="van den Hondel C.A."/>
            <person name="Visser J."/>
            <person name="Oliver S.G."/>
            <person name="Turner G."/>
        </authorList>
    </citation>
    <scope>GENOME REANNOTATION</scope>
    <source>
        <strain evidence="7">FGSC A4 / ATCC 38163 / CBS 112.46 / NRRL 194 / M139</strain>
    </source>
</reference>
<gene>
    <name evidence="6" type="ORF">ANIA_08504</name>
</gene>
<evidence type="ECO:0000313" key="6">
    <source>
        <dbReference type="EMBL" id="CBF80686.1"/>
    </source>
</evidence>
<dbReference type="Gene3D" id="3.40.50.12780">
    <property type="entry name" value="N-terminal domain of ligase-like"/>
    <property type="match status" value="1"/>
</dbReference>
<dbReference type="GO" id="GO:0016874">
    <property type="term" value="F:ligase activity"/>
    <property type="evidence" value="ECO:0007669"/>
    <property type="project" value="UniProtKB-KW"/>
</dbReference>
<evidence type="ECO:0000256" key="4">
    <source>
        <dbReference type="ARBA" id="ARBA00029454"/>
    </source>
</evidence>
<dbReference type="Gene3D" id="3.30.300.30">
    <property type="match status" value="1"/>
</dbReference>
<dbReference type="InterPro" id="IPR042099">
    <property type="entry name" value="ANL_N_sf"/>
</dbReference>
<dbReference type="SUPFAM" id="SSF47336">
    <property type="entry name" value="ACP-like"/>
    <property type="match status" value="1"/>
</dbReference>
<evidence type="ECO:0000256" key="1">
    <source>
        <dbReference type="ARBA" id="ARBA00022450"/>
    </source>
</evidence>
<proteinExistence type="inferred from homology"/>
<feature type="domain" description="Carrier" evidence="5">
    <location>
        <begin position="348"/>
        <end position="425"/>
    </location>
</feature>
<dbReference type="PANTHER" id="PTHR45527">
    <property type="entry name" value="NONRIBOSOMAL PEPTIDE SYNTHETASE"/>
    <property type="match status" value="1"/>
</dbReference>
<reference evidence="7" key="1">
    <citation type="journal article" date="2005" name="Nature">
        <title>Sequencing of Aspergillus nidulans and comparative analysis with A. fumigatus and A. oryzae.</title>
        <authorList>
            <person name="Galagan J.E."/>
            <person name="Calvo S.E."/>
            <person name="Cuomo C."/>
            <person name="Ma L.J."/>
            <person name="Wortman J.R."/>
            <person name="Batzoglou S."/>
            <person name="Lee S.I."/>
            <person name="Basturkmen M."/>
            <person name="Spevak C.C."/>
            <person name="Clutterbuck J."/>
            <person name="Kapitonov V."/>
            <person name="Jurka J."/>
            <person name="Scazzocchio C."/>
            <person name="Farman M."/>
            <person name="Butler J."/>
            <person name="Purcell S."/>
            <person name="Harris S."/>
            <person name="Braus G.H."/>
            <person name="Draht O."/>
            <person name="Busch S."/>
            <person name="D'Enfert C."/>
            <person name="Bouchier C."/>
            <person name="Goldman G.H."/>
            <person name="Bell-Pedersen D."/>
            <person name="Griffiths-Jones S."/>
            <person name="Doonan J.H."/>
            <person name="Yu J."/>
            <person name="Vienken K."/>
            <person name="Pain A."/>
            <person name="Freitag M."/>
            <person name="Selker E.U."/>
            <person name="Archer D.B."/>
            <person name="Penalva M.A."/>
            <person name="Oakley B.R."/>
            <person name="Momany M."/>
            <person name="Tanaka T."/>
            <person name="Kumagai T."/>
            <person name="Asai K."/>
            <person name="Machida M."/>
            <person name="Nierman W.C."/>
            <person name="Denning D.W."/>
            <person name="Caddick M."/>
            <person name="Hynes M."/>
            <person name="Paoletti M."/>
            <person name="Fischer R."/>
            <person name="Miller B."/>
            <person name="Dyer P."/>
            <person name="Sachs M.S."/>
            <person name="Osmani S.A."/>
            <person name="Birren B.W."/>
        </authorList>
    </citation>
    <scope>NUCLEOTIDE SEQUENCE [LARGE SCALE GENOMIC DNA]</scope>
    <source>
        <strain evidence="7">FGSC A4 / ATCC 38163 / CBS 112.46 / NRRL 194 / M139</strain>
    </source>
</reference>
<dbReference type="GeneID" id="2868851"/>
<dbReference type="SUPFAM" id="SSF56801">
    <property type="entry name" value="Acetyl-CoA synthetase-like"/>
    <property type="match status" value="1"/>
</dbReference>
<dbReference type="HOGENOM" id="CLU_323904_0_0_1"/>
<comment type="similarity">
    <text evidence="4">Belongs to the NRP synthetase family.</text>
</comment>
<keyword evidence="1" id="KW-0596">Phosphopantetheine</keyword>
<dbReference type="AlphaFoldDB" id="Q5AT76"/>
<evidence type="ECO:0000256" key="3">
    <source>
        <dbReference type="ARBA" id="ARBA00022598"/>
    </source>
</evidence>
<dbReference type="Gene3D" id="3.30.559.30">
    <property type="entry name" value="Nonribosomal peptide synthetase, condensation domain"/>
    <property type="match status" value="1"/>
</dbReference>
<dbReference type="InterPro" id="IPR045851">
    <property type="entry name" value="AMP-bd_C_sf"/>
</dbReference>
<dbReference type="OMA" id="WETEMAQ"/>
<dbReference type="InterPro" id="IPR036736">
    <property type="entry name" value="ACP-like_sf"/>
</dbReference>
<name>Q5AT76_EMENI</name>
<dbReference type="RefSeq" id="XP_681773.1">
    <property type="nucleotide sequence ID" value="XM_676681.1"/>
</dbReference>
<keyword evidence="3" id="KW-0436">Ligase</keyword>
<accession>Q5AT76</accession>
<dbReference type="InParanoid" id="Q5AT76"/>
<dbReference type="OrthoDB" id="416786at2759"/>
<keyword evidence="7" id="KW-1185">Reference proteome</keyword>
<dbReference type="SUPFAM" id="SSF52777">
    <property type="entry name" value="CoA-dependent acyltransferases"/>
    <property type="match status" value="2"/>
</dbReference>
<organism evidence="6 7">
    <name type="scientific">Emericella nidulans (strain FGSC A4 / ATCC 38163 / CBS 112.46 / NRRL 194 / M139)</name>
    <name type="common">Aspergillus nidulans</name>
    <dbReference type="NCBI Taxonomy" id="227321"/>
    <lineage>
        <taxon>Eukaryota</taxon>
        <taxon>Fungi</taxon>
        <taxon>Dikarya</taxon>
        <taxon>Ascomycota</taxon>
        <taxon>Pezizomycotina</taxon>
        <taxon>Eurotiomycetes</taxon>
        <taxon>Eurotiomycetidae</taxon>
        <taxon>Eurotiales</taxon>
        <taxon>Aspergillaceae</taxon>
        <taxon>Aspergillus</taxon>
        <taxon>Aspergillus subgen. Nidulantes</taxon>
    </lineage>
</organism>
<protein>
    <submittedName>
        <fullName evidence="6">Nonribosomal peptide synthase GliP-like, putative (AFU_orthologue AFUA_3G12920)</fullName>
    </submittedName>
</protein>
<dbReference type="EMBL" id="BN001305">
    <property type="protein sequence ID" value="CBF80686.1"/>
    <property type="molecule type" value="Genomic_DNA"/>
</dbReference>
<dbReference type="Gene3D" id="1.10.1200.10">
    <property type="entry name" value="ACP-like"/>
    <property type="match status" value="1"/>
</dbReference>
<evidence type="ECO:0000313" key="7">
    <source>
        <dbReference type="Proteomes" id="UP000000560"/>
    </source>
</evidence>
<dbReference type="InterPro" id="IPR009081">
    <property type="entry name" value="PP-bd_ACP"/>
</dbReference>
<dbReference type="STRING" id="227321.Q5AT76"/>
<dbReference type="eggNOG" id="KOG1178">
    <property type="taxonomic scope" value="Eukaryota"/>
</dbReference>
<keyword evidence="2" id="KW-0597">Phosphoprotein</keyword>
<dbReference type="Proteomes" id="UP000000560">
    <property type="component" value="Chromosome V"/>
</dbReference>
<sequence>MIVGEKPQNAVQALESLKSRSEIKEVPAFKQYLGMNIKATSTGIHLSQEDQIDDLVNSFRLHNAHPTKSPLDPGTIIDDAPDPKINIKEYQRGTGVLQYLATKLGQISAELPPSLLSACQPEDFPNLDTIALAGEPVPQGLADAWCGMISTGTRLFPRQKITIGLPLPGMNAYLFNHRRCPVPAGVIGELYLSGEQVTPGYWNFKHNAAFTHDPFSPGQIMYRTGDLAYWDSFKNLVYVRRVDNQIKVRGYRVELEEIEHALGRADSHVRSAAAIVVDNVRIIAFVAPETVDASALRRQLVTLLPKYTRPTEIFALPSLPTSANFKIDRRVLLDLARTNKGQGELPSTPTETLIAGIWRNLLQSHLDPTREIHRDDDFLGIGGTSLLSIEAARSISTALGHQIPISVLIRETILSDLAGRVDEYSKTEHGTTGSFASYLKANPTLAEDVTTPSYLEEGLFHLYSQTSTKSAFRVAVQFVANGIVNHEALCDAFIAIIREDPILRARYSAEGGVLRRTISEQVSPPKFYVGSAINSEQLEDLANKPFNLGSDQLLRVVIWKRDTKTTVIIIVVHHIITDKASIALMLQALTHNYHAALGRLSATHNPCTRLSEYQGNYITWAQWLCDTGSTRGSTEATRKREVFWKSYLRDITLLPALSSLSSKTACHEGTHRSNLIPYHAGKPYSQLAIATTALSLHSAFQATDMVLAVPFVNRDDEATATTLGLFVDRLPIRLNLNKYLESDSILHQNKDTFVADVSDQITGAVDNYLPYRHIAKLLSDTTTDTDSLPAEPFFAAMVVYHWASDALENITVRSCPLRPRGAMHPLTFEFTEQEDGLLCVLEFNPVLMADEHLTVILEALPRVLSGLVKGLGPQDILTAVTVGQSSAGLARA</sequence>
<dbReference type="Pfam" id="PF00668">
    <property type="entry name" value="Condensation"/>
    <property type="match status" value="1"/>
</dbReference>
<dbReference type="VEuPathDB" id="FungiDB:AN8504"/>